<dbReference type="Pfam" id="PF12776">
    <property type="entry name" value="Myb_DNA-bind_3"/>
    <property type="match status" value="1"/>
</dbReference>
<feature type="coiled-coil region" evidence="1">
    <location>
        <begin position="85"/>
        <end position="112"/>
    </location>
</feature>
<reference evidence="4" key="1">
    <citation type="submission" date="2020-06" db="EMBL/GenBank/DDBJ databases">
        <authorList>
            <person name="Li T."/>
            <person name="Hu X."/>
            <person name="Zhang T."/>
            <person name="Song X."/>
            <person name="Zhang H."/>
            <person name="Dai N."/>
            <person name="Sheng W."/>
            <person name="Hou X."/>
            <person name="Wei L."/>
        </authorList>
    </citation>
    <scope>NUCLEOTIDE SEQUENCE</scope>
    <source>
        <strain evidence="4">3651</strain>
        <tissue evidence="4">Leaf</tissue>
    </source>
</reference>
<organism evidence="4 5">
    <name type="scientific">Sesamum alatum</name>
    <dbReference type="NCBI Taxonomy" id="300844"/>
    <lineage>
        <taxon>Eukaryota</taxon>
        <taxon>Viridiplantae</taxon>
        <taxon>Streptophyta</taxon>
        <taxon>Embryophyta</taxon>
        <taxon>Tracheophyta</taxon>
        <taxon>Spermatophyta</taxon>
        <taxon>Magnoliopsida</taxon>
        <taxon>eudicotyledons</taxon>
        <taxon>Gunneridae</taxon>
        <taxon>Pentapetalae</taxon>
        <taxon>asterids</taxon>
        <taxon>lamiids</taxon>
        <taxon>Lamiales</taxon>
        <taxon>Pedaliaceae</taxon>
        <taxon>Sesamum</taxon>
    </lineage>
</organism>
<feature type="compositionally biased region" description="Low complexity" evidence="2">
    <location>
        <begin position="21"/>
        <end position="40"/>
    </location>
</feature>
<name>A0AAE2CNU3_9LAMI</name>
<feature type="domain" description="Myb/SANT-like" evidence="3">
    <location>
        <begin position="117"/>
        <end position="205"/>
    </location>
</feature>
<evidence type="ECO:0000256" key="2">
    <source>
        <dbReference type="SAM" id="MobiDB-lite"/>
    </source>
</evidence>
<feature type="region of interest" description="Disordered" evidence="2">
    <location>
        <begin position="1"/>
        <end position="41"/>
    </location>
</feature>
<gene>
    <name evidence="4" type="ORF">Salat_1205000</name>
</gene>
<keyword evidence="1" id="KW-0175">Coiled coil</keyword>
<proteinExistence type="predicted"/>
<keyword evidence="5" id="KW-1185">Reference proteome</keyword>
<comment type="caution">
    <text evidence="4">The sequence shown here is derived from an EMBL/GenBank/DDBJ whole genome shotgun (WGS) entry which is preliminary data.</text>
</comment>
<dbReference type="AlphaFoldDB" id="A0AAE2CNU3"/>
<protein>
    <recommendedName>
        <fullName evidence="3">Myb/SANT-like domain-containing protein</fullName>
    </recommendedName>
</protein>
<evidence type="ECO:0000313" key="5">
    <source>
        <dbReference type="Proteomes" id="UP001293254"/>
    </source>
</evidence>
<evidence type="ECO:0000313" key="4">
    <source>
        <dbReference type="EMBL" id="KAK4429050.1"/>
    </source>
</evidence>
<dbReference type="EMBL" id="JACGWO010000004">
    <property type="protein sequence ID" value="KAK4429050.1"/>
    <property type="molecule type" value="Genomic_DNA"/>
</dbReference>
<sequence>MPLPPTIPSRELDEEDDDGDGLSMNTSSSNPSQSRSTGNSFLYDMEPEDSACVRICKCGNDLTGVYCGVFEWIDPPMCRRAKDVIPGLLNRINNQDRLLKELRQKVLVLEARDGDKHWTPEIEDTFIHSLLAHHRKGTFHEDRQNCHAVLCALFDINARYGSTLSYSYCQRRLTKLKILHRVFSYTSLVAVEWDPNKNTISADDYAKTIGKCYVNAPERQWTLLWVLFGECTGDFDDEKETIFFDRDGTCLDDEWVHPNKTLSDASSENSSDGHSDELGMEDPSWWAFV</sequence>
<evidence type="ECO:0000256" key="1">
    <source>
        <dbReference type="SAM" id="Coils"/>
    </source>
</evidence>
<dbReference type="Proteomes" id="UP001293254">
    <property type="component" value="Unassembled WGS sequence"/>
</dbReference>
<dbReference type="InterPro" id="IPR024752">
    <property type="entry name" value="Myb/SANT-like_dom"/>
</dbReference>
<evidence type="ECO:0000259" key="3">
    <source>
        <dbReference type="Pfam" id="PF12776"/>
    </source>
</evidence>
<reference evidence="4" key="2">
    <citation type="journal article" date="2024" name="Plant">
        <title>Genomic evolution and insights into agronomic trait innovations of Sesamum species.</title>
        <authorList>
            <person name="Miao H."/>
            <person name="Wang L."/>
            <person name="Qu L."/>
            <person name="Liu H."/>
            <person name="Sun Y."/>
            <person name="Le M."/>
            <person name="Wang Q."/>
            <person name="Wei S."/>
            <person name="Zheng Y."/>
            <person name="Lin W."/>
            <person name="Duan Y."/>
            <person name="Cao H."/>
            <person name="Xiong S."/>
            <person name="Wang X."/>
            <person name="Wei L."/>
            <person name="Li C."/>
            <person name="Ma Q."/>
            <person name="Ju M."/>
            <person name="Zhao R."/>
            <person name="Li G."/>
            <person name="Mu C."/>
            <person name="Tian Q."/>
            <person name="Mei H."/>
            <person name="Zhang T."/>
            <person name="Gao T."/>
            <person name="Zhang H."/>
        </authorList>
    </citation>
    <scope>NUCLEOTIDE SEQUENCE</scope>
    <source>
        <strain evidence="4">3651</strain>
    </source>
</reference>
<accession>A0AAE2CNU3</accession>